<feature type="signal peptide" evidence="1">
    <location>
        <begin position="1"/>
        <end position="19"/>
    </location>
</feature>
<dbReference type="RefSeq" id="WP_310092414.1">
    <property type="nucleotide sequence ID" value="NZ_JAVDTT010000002.1"/>
</dbReference>
<sequence length="262" mass="28303">MIRYLLALFLVIAPSALLAAEPARVLIVGTYHFSNPGQDQANVRAVDVTVPQRQAELQAVADALVKFEPTLVGVEWPADTASTEYARYLDGSLPPSTNEVVQLGFRLAKQRGLKQVHGLDVSGDFPFEAVQAWAQANGKADALDALTEQAQDITARITALQATHTIGGVLREMNTQRAIDESASFYAEFLRYGKGEEQPGVALNAAWAKRNFAICARLLQALQLGDRAVVFYGQGHVSQLANCVRATPGVELVDANAFLPTK</sequence>
<dbReference type="InterPro" id="IPR043749">
    <property type="entry name" value="DUF5694"/>
</dbReference>
<accession>A0ABU1RRY6</accession>
<keyword evidence="1" id="KW-0732">Signal</keyword>
<evidence type="ECO:0008006" key="4">
    <source>
        <dbReference type="Google" id="ProtNLM"/>
    </source>
</evidence>
<name>A0ABU1RRY6_9GAMM</name>
<evidence type="ECO:0000313" key="3">
    <source>
        <dbReference type="Proteomes" id="UP001254759"/>
    </source>
</evidence>
<dbReference type="EMBL" id="JAVDTT010000002">
    <property type="protein sequence ID" value="MDR6841538.1"/>
    <property type="molecule type" value="Genomic_DNA"/>
</dbReference>
<proteinExistence type="predicted"/>
<dbReference type="Proteomes" id="UP001254759">
    <property type="component" value="Unassembled WGS sequence"/>
</dbReference>
<gene>
    <name evidence="2" type="ORF">J2W94_001823</name>
</gene>
<evidence type="ECO:0000313" key="2">
    <source>
        <dbReference type="EMBL" id="MDR6841538.1"/>
    </source>
</evidence>
<keyword evidence="3" id="KW-1185">Reference proteome</keyword>
<feature type="chain" id="PRO_5046157220" description="TraB/GumN family protein" evidence="1">
    <location>
        <begin position="20"/>
        <end position="262"/>
    </location>
</feature>
<organism evidence="2 3">
    <name type="scientific">Pseudoxanthomonas sacheonensis</name>
    <dbReference type="NCBI Taxonomy" id="443615"/>
    <lineage>
        <taxon>Bacteria</taxon>
        <taxon>Pseudomonadati</taxon>
        <taxon>Pseudomonadota</taxon>
        <taxon>Gammaproteobacteria</taxon>
        <taxon>Lysobacterales</taxon>
        <taxon>Lysobacteraceae</taxon>
        <taxon>Pseudoxanthomonas</taxon>
    </lineage>
</organism>
<evidence type="ECO:0000256" key="1">
    <source>
        <dbReference type="SAM" id="SignalP"/>
    </source>
</evidence>
<protein>
    <recommendedName>
        <fullName evidence="4">TraB/GumN family protein</fullName>
    </recommendedName>
</protein>
<dbReference type="Pfam" id="PF18950">
    <property type="entry name" value="DUF5694"/>
    <property type="match status" value="1"/>
</dbReference>
<reference evidence="2 3" key="1">
    <citation type="submission" date="2023-07" db="EMBL/GenBank/DDBJ databases">
        <title>Sorghum-associated microbial communities from plants grown in Nebraska, USA.</title>
        <authorList>
            <person name="Schachtman D."/>
        </authorList>
    </citation>
    <scope>NUCLEOTIDE SEQUENCE [LARGE SCALE GENOMIC DNA]</scope>
    <source>
        <strain evidence="2 3">BE107</strain>
    </source>
</reference>
<comment type="caution">
    <text evidence="2">The sequence shown here is derived from an EMBL/GenBank/DDBJ whole genome shotgun (WGS) entry which is preliminary data.</text>
</comment>